<dbReference type="InterPro" id="IPR004101">
    <property type="entry name" value="Mur_ligase_C"/>
</dbReference>
<dbReference type="Gene3D" id="3.90.190.20">
    <property type="entry name" value="Mur ligase, C-terminal domain"/>
    <property type="match status" value="1"/>
</dbReference>
<dbReference type="InterPro" id="IPR005762">
    <property type="entry name" value="MurD"/>
</dbReference>
<comment type="pathway">
    <text evidence="2 7 8">Cell wall biogenesis; peptidoglycan biosynthesis.</text>
</comment>
<evidence type="ECO:0000256" key="5">
    <source>
        <dbReference type="ARBA" id="ARBA00022741"/>
    </source>
</evidence>
<gene>
    <name evidence="7 11" type="primary">murD</name>
    <name evidence="11" type="ORF">ETQ85_18080</name>
</gene>
<name>A0A6C2CKW7_9RHOO</name>
<dbReference type="SUPFAM" id="SSF53244">
    <property type="entry name" value="MurD-like peptide ligases, peptide-binding domain"/>
    <property type="match status" value="1"/>
</dbReference>
<dbReference type="Proteomes" id="UP000389128">
    <property type="component" value="Unassembled WGS sequence"/>
</dbReference>
<feature type="domain" description="Mur ligase central" evidence="10">
    <location>
        <begin position="121"/>
        <end position="300"/>
    </location>
</feature>
<accession>A0A6C2CKW7</accession>
<dbReference type="GO" id="GO:0005524">
    <property type="term" value="F:ATP binding"/>
    <property type="evidence" value="ECO:0007669"/>
    <property type="project" value="UniProtKB-UniRule"/>
</dbReference>
<evidence type="ECO:0000256" key="4">
    <source>
        <dbReference type="ARBA" id="ARBA00022598"/>
    </source>
</evidence>
<organism evidence="11 12">
    <name type="scientific">Zoogloea oleivorans</name>
    <dbReference type="NCBI Taxonomy" id="1552750"/>
    <lineage>
        <taxon>Bacteria</taxon>
        <taxon>Pseudomonadati</taxon>
        <taxon>Pseudomonadota</taxon>
        <taxon>Betaproteobacteria</taxon>
        <taxon>Rhodocyclales</taxon>
        <taxon>Zoogloeaceae</taxon>
        <taxon>Zoogloea</taxon>
    </lineage>
</organism>
<dbReference type="Pfam" id="PF08245">
    <property type="entry name" value="Mur_ligase_M"/>
    <property type="match status" value="1"/>
</dbReference>
<dbReference type="Gene3D" id="3.40.50.720">
    <property type="entry name" value="NAD(P)-binding Rossmann-like Domain"/>
    <property type="match status" value="1"/>
</dbReference>
<evidence type="ECO:0000256" key="8">
    <source>
        <dbReference type="RuleBase" id="RU003664"/>
    </source>
</evidence>
<evidence type="ECO:0000256" key="3">
    <source>
        <dbReference type="ARBA" id="ARBA00022490"/>
    </source>
</evidence>
<comment type="caution">
    <text evidence="11">The sequence shown here is derived from an EMBL/GenBank/DDBJ whole genome shotgun (WGS) entry which is preliminary data.</text>
</comment>
<comment type="catalytic activity">
    <reaction evidence="7 8">
        <text>UDP-N-acetyl-alpha-D-muramoyl-L-alanine + D-glutamate + ATP = UDP-N-acetyl-alpha-D-muramoyl-L-alanyl-D-glutamate + ADP + phosphate + H(+)</text>
        <dbReference type="Rhea" id="RHEA:16429"/>
        <dbReference type="ChEBI" id="CHEBI:15378"/>
        <dbReference type="ChEBI" id="CHEBI:29986"/>
        <dbReference type="ChEBI" id="CHEBI:30616"/>
        <dbReference type="ChEBI" id="CHEBI:43474"/>
        <dbReference type="ChEBI" id="CHEBI:83898"/>
        <dbReference type="ChEBI" id="CHEBI:83900"/>
        <dbReference type="ChEBI" id="CHEBI:456216"/>
        <dbReference type="EC" id="6.3.2.9"/>
    </reaction>
</comment>
<keyword evidence="7 8" id="KW-0131">Cell cycle</keyword>
<sequence length="466" mass="48632">MAHIEPLKSSLTLVLGLGESGLAMARWLARQGVVLRVADSRETPPGVERLRADVPAADIVTGPFSTALLDGVERIAISPGLDPRQPLVLAAKERGISLVGEMDLLAEALKASGAETRIIAITGTNGKTTTTTLAGEMVRATGLDGVVAGNISPAALDVLMARLDAGQALPQVWVLELSSFQLETGPALEAVSATVLNVTDDHLDRYPGLDDYAATKAAVFQGAGVQVLNREDARVKAMALPGRQVLSFGVDVPAGADDFGVLHADDGEWLVRGSDKLLKRADMQLAGSHNVANALAALALCEAAGLPRAPLLAALKAFRGLPHRVEKVAERADGVIYYDDSKGTNVGATVAALEGLRRKVVLIVGGDGKGQDFSPLKDAFARYARAVVLIGRDARAIEAAVAGCGVPLVHAVDMDAAVLEANLRAEAGDVVLLSPACASLDMFRNYAHRAQVFIDAVKRLPEVSPA</sequence>
<dbReference type="Gene3D" id="3.40.1190.10">
    <property type="entry name" value="Mur-like, catalytic domain"/>
    <property type="match status" value="1"/>
</dbReference>
<evidence type="ECO:0000259" key="9">
    <source>
        <dbReference type="Pfam" id="PF02875"/>
    </source>
</evidence>
<dbReference type="Pfam" id="PF21799">
    <property type="entry name" value="MurD-like_N"/>
    <property type="match status" value="1"/>
</dbReference>
<evidence type="ECO:0000256" key="2">
    <source>
        <dbReference type="ARBA" id="ARBA00004752"/>
    </source>
</evidence>
<dbReference type="UniPathway" id="UPA00219"/>
<dbReference type="GO" id="GO:0071555">
    <property type="term" value="P:cell wall organization"/>
    <property type="evidence" value="ECO:0007669"/>
    <property type="project" value="UniProtKB-KW"/>
</dbReference>
<evidence type="ECO:0000256" key="6">
    <source>
        <dbReference type="ARBA" id="ARBA00022840"/>
    </source>
</evidence>
<dbReference type="PANTHER" id="PTHR43692">
    <property type="entry name" value="UDP-N-ACETYLMURAMOYLALANINE--D-GLUTAMATE LIGASE"/>
    <property type="match status" value="1"/>
</dbReference>
<keyword evidence="6 7" id="KW-0067">ATP-binding</keyword>
<keyword evidence="3 7" id="KW-0963">Cytoplasm</keyword>
<keyword evidence="12" id="KW-1185">Reference proteome</keyword>
<comment type="similarity">
    <text evidence="7">Belongs to the MurCDEF family.</text>
</comment>
<dbReference type="GO" id="GO:0008360">
    <property type="term" value="P:regulation of cell shape"/>
    <property type="evidence" value="ECO:0007669"/>
    <property type="project" value="UniProtKB-KW"/>
</dbReference>
<comment type="subcellular location">
    <subcellularLocation>
        <location evidence="1 7 8">Cytoplasm</location>
    </subcellularLocation>
</comment>
<keyword evidence="7 8" id="KW-0961">Cell wall biogenesis/degradation</keyword>
<dbReference type="GO" id="GO:0051301">
    <property type="term" value="P:cell division"/>
    <property type="evidence" value="ECO:0007669"/>
    <property type="project" value="UniProtKB-KW"/>
</dbReference>
<evidence type="ECO:0000259" key="10">
    <source>
        <dbReference type="Pfam" id="PF08245"/>
    </source>
</evidence>
<keyword evidence="7 8" id="KW-0132">Cell division</keyword>
<keyword evidence="7 8" id="KW-0133">Cell shape</keyword>
<feature type="domain" description="Mur ligase C-terminal" evidence="9">
    <location>
        <begin position="323"/>
        <end position="437"/>
    </location>
</feature>
<dbReference type="SUPFAM" id="SSF51984">
    <property type="entry name" value="MurCD N-terminal domain"/>
    <property type="match status" value="1"/>
</dbReference>
<dbReference type="NCBIfam" id="TIGR01087">
    <property type="entry name" value="murD"/>
    <property type="match status" value="1"/>
</dbReference>
<keyword evidence="7 8" id="KW-0573">Peptidoglycan synthesis</keyword>
<dbReference type="PANTHER" id="PTHR43692:SF1">
    <property type="entry name" value="UDP-N-ACETYLMURAMOYLALANINE--D-GLUTAMATE LIGASE"/>
    <property type="match status" value="1"/>
</dbReference>
<dbReference type="EMBL" id="SDKK01000018">
    <property type="protein sequence ID" value="TYC54588.1"/>
    <property type="molecule type" value="Genomic_DNA"/>
</dbReference>
<dbReference type="AlphaFoldDB" id="A0A6C2CKW7"/>
<dbReference type="Pfam" id="PF02875">
    <property type="entry name" value="Mur_ligase_C"/>
    <property type="match status" value="1"/>
</dbReference>
<dbReference type="EC" id="6.3.2.9" evidence="7 8"/>
<dbReference type="GO" id="GO:0008764">
    <property type="term" value="F:UDP-N-acetylmuramoylalanine-D-glutamate ligase activity"/>
    <property type="evidence" value="ECO:0007669"/>
    <property type="project" value="UniProtKB-UniRule"/>
</dbReference>
<dbReference type="OrthoDB" id="9809796at2"/>
<proteinExistence type="inferred from homology"/>
<dbReference type="InterPro" id="IPR036565">
    <property type="entry name" value="Mur-like_cat_sf"/>
</dbReference>
<reference evidence="11 12" key="1">
    <citation type="submission" date="2019-01" db="EMBL/GenBank/DDBJ databases">
        <title>Zoogloea oleivorans genome sequencing and assembly.</title>
        <authorList>
            <person name="Tancsics A."/>
            <person name="Farkas M."/>
            <person name="Kriszt B."/>
            <person name="Maroti G."/>
            <person name="Horvath B."/>
        </authorList>
    </citation>
    <scope>NUCLEOTIDE SEQUENCE [LARGE SCALE GENOMIC DNA]</scope>
    <source>
        <strain evidence="11 12">Buc</strain>
    </source>
</reference>
<keyword evidence="5 7" id="KW-0547">Nucleotide-binding</keyword>
<evidence type="ECO:0000313" key="12">
    <source>
        <dbReference type="Proteomes" id="UP000389128"/>
    </source>
</evidence>
<evidence type="ECO:0000256" key="1">
    <source>
        <dbReference type="ARBA" id="ARBA00004496"/>
    </source>
</evidence>
<keyword evidence="4 7" id="KW-0436">Ligase</keyword>
<dbReference type="HAMAP" id="MF_00639">
    <property type="entry name" value="MurD"/>
    <property type="match status" value="1"/>
</dbReference>
<evidence type="ECO:0000256" key="7">
    <source>
        <dbReference type="HAMAP-Rule" id="MF_00639"/>
    </source>
</evidence>
<feature type="binding site" evidence="7">
    <location>
        <begin position="123"/>
        <end position="129"/>
    </location>
    <ligand>
        <name>ATP</name>
        <dbReference type="ChEBI" id="CHEBI:30616"/>
    </ligand>
</feature>
<dbReference type="InterPro" id="IPR013221">
    <property type="entry name" value="Mur_ligase_cen"/>
</dbReference>
<protein>
    <recommendedName>
        <fullName evidence="7 8">UDP-N-acetylmuramoylalanine--D-glutamate ligase</fullName>
        <ecNumber evidence="7 8">6.3.2.9</ecNumber>
    </recommendedName>
    <alternativeName>
        <fullName evidence="7">D-glutamic acid-adding enzyme</fullName>
    </alternativeName>
    <alternativeName>
        <fullName evidence="7">UDP-N-acetylmuramoyl-L-alanyl-D-glutamate synthetase</fullName>
    </alternativeName>
</protein>
<comment type="function">
    <text evidence="7 8">Cell wall formation. Catalyzes the addition of glutamate to the nucleotide precursor UDP-N-acetylmuramoyl-L-alanine (UMA).</text>
</comment>
<dbReference type="InterPro" id="IPR036615">
    <property type="entry name" value="Mur_ligase_C_dom_sf"/>
</dbReference>
<dbReference type="GO" id="GO:0009252">
    <property type="term" value="P:peptidoglycan biosynthetic process"/>
    <property type="evidence" value="ECO:0007669"/>
    <property type="project" value="UniProtKB-UniRule"/>
</dbReference>
<dbReference type="SUPFAM" id="SSF53623">
    <property type="entry name" value="MurD-like peptide ligases, catalytic domain"/>
    <property type="match status" value="1"/>
</dbReference>
<evidence type="ECO:0000313" key="11">
    <source>
        <dbReference type="EMBL" id="TYC54588.1"/>
    </source>
</evidence>
<dbReference type="GO" id="GO:0005737">
    <property type="term" value="C:cytoplasm"/>
    <property type="evidence" value="ECO:0007669"/>
    <property type="project" value="UniProtKB-SubCell"/>
</dbReference>